<evidence type="ECO:0008006" key="5">
    <source>
        <dbReference type="Google" id="ProtNLM"/>
    </source>
</evidence>
<dbReference type="Proteomes" id="UP000596117">
    <property type="component" value="Chromosome"/>
</dbReference>
<accession>A0A410NU36</accession>
<dbReference type="RefSeq" id="WP_128719044.1">
    <property type="nucleotide sequence ID" value="NZ_BJNC01000045.1"/>
</dbReference>
<evidence type="ECO:0000313" key="2">
    <source>
        <dbReference type="EMBL" id="QQB89290.1"/>
    </source>
</evidence>
<dbReference type="InterPro" id="IPR011855">
    <property type="entry name" value="Phgtail_TP901_1"/>
</dbReference>
<dbReference type="Pfam" id="PF06199">
    <property type="entry name" value="Phage_tail_2"/>
    <property type="match status" value="1"/>
</dbReference>
<evidence type="ECO:0000313" key="4">
    <source>
        <dbReference type="Proteomes" id="UP000596117"/>
    </source>
</evidence>
<name>A0A410NU36_BREDI</name>
<protein>
    <recommendedName>
        <fullName evidence="5">Phage tail protein</fullName>
    </recommendedName>
</protein>
<sequence length="146" mass="15793">MAEPEYVEVVSGESILVQIGNGADPEVFAHDCMINGSRSFERTASVTEQSIPRCDDPSQPDKIVRRVDSTDSTIGGNFKVHASSMLAWMQRVGQTVNVRVRQAGVWRVAGAYILQSFSVEAEARGYATGSMNMVQADEPTIGADVP</sequence>
<proteinExistence type="predicted"/>
<reference evidence="1 3" key="1">
    <citation type="submission" date="2019-01" db="EMBL/GenBank/DDBJ databases">
        <title>Brevundimonas diminuta Genome sequencing and assembly.</title>
        <authorList>
            <person name="Chen H."/>
        </authorList>
    </citation>
    <scope>NUCLEOTIDE SEQUENCE [LARGE SCALE GENOMIC DNA]</scope>
    <source>
        <strain evidence="1">ATCC</strain>
        <strain evidence="3">ATCC(B) 19146</strain>
    </source>
</reference>
<gene>
    <name evidence="1" type="ORF">EQG53_02680</name>
    <name evidence="2" type="ORF">I6H83_02270</name>
</gene>
<reference evidence="2 4" key="2">
    <citation type="submission" date="2020-12" db="EMBL/GenBank/DDBJ databases">
        <title>FDA dAtabase for Regulatory Grade micrObial Sequences (FDA-ARGOS): Supporting development and validation of Infectious Disease Dx tests.</title>
        <authorList>
            <person name="Kerrigan L."/>
            <person name="Long C."/>
            <person name="Tallon L."/>
            <person name="Sadzewicz L."/>
            <person name="Zhao X."/>
            <person name="Boylan J."/>
            <person name="Ott S."/>
            <person name="Bowen H."/>
            <person name="Vavikolanu K."/>
            <person name="Mehta A."/>
            <person name="Aluvathingal J."/>
            <person name="Nadendla S."/>
            <person name="Yan Y."/>
            <person name="Sichtig H."/>
        </authorList>
    </citation>
    <scope>NUCLEOTIDE SEQUENCE [LARGE SCALE GENOMIC DNA]</scope>
    <source>
        <strain evidence="2 4">FDAARGOS_1026</strain>
    </source>
</reference>
<keyword evidence="4" id="KW-1185">Reference proteome</keyword>
<organism evidence="1 3">
    <name type="scientific">Brevundimonas diminuta</name>
    <name type="common">Pseudomonas diminuta</name>
    <dbReference type="NCBI Taxonomy" id="293"/>
    <lineage>
        <taxon>Bacteria</taxon>
        <taxon>Pseudomonadati</taxon>
        <taxon>Pseudomonadota</taxon>
        <taxon>Alphaproteobacteria</taxon>
        <taxon>Caulobacterales</taxon>
        <taxon>Caulobacteraceae</taxon>
        <taxon>Brevundimonas</taxon>
    </lineage>
</organism>
<dbReference type="EMBL" id="CP066026">
    <property type="protein sequence ID" value="QQB89290.1"/>
    <property type="molecule type" value="Genomic_DNA"/>
</dbReference>
<dbReference type="KEGG" id="bdm:EQG53_02680"/>
<dbReference type="EMBL" id="CP035093">
    <property type="protein sequence ID" value="QAT13348.1"/>
    <property type="molecule type" value="Genomic_DNA"/>
</dbReference>
<evidence type="ECO:0000313" key="3">
    <source>
        <dbReference type="Proteomes" id="UP000287388"/>
    </source>
</evidence>
<dbReference type="Proteomes" id="UP000287388">
    <property type="component" value="Chromosome"/>
</dbReference>
<dbReference type="AlphaFoldDB" id="A0A410NU36"/>
<evidence type="ECO:0000313" key="1">
    <source>
        <dbReference type="EMBL" id="QAT13348.1"/>
    </source>
</evidence>